<dbReference type="Pfam" id="PF13279">
    <property type="entry name" value="4HBT_2"/>
    <property type="match status" value="1"/>
</dbReference>
<evidence type="ECO:0000256" key="1">
    <source>
        <dbReference type="ARBA" id="ARBA00038476"/>
    </source>
</evidence>
<accession>A0A7C8MKD8</accession>
<dbReference type="SUPFAM" id="SSF54637">
    <property type="entry name" value="Thioesterase/thiol ester dehydrase-isomerase"/>
    <property type="match status" value="1"/>
</dbReference>
<comment type="similarity">
    <text evidence="1">Belongs to the lcsJ thioesterase family.</text>
</comment>
<keyword evidence="4" id="KW-1185">Reference proteome</keyword>
<reference evidence="3 4" key="1">
    <citation type="submission" date="2019-12" db="EMBL/GenBank/DDBJ databases">
        <title>Draft genome sequence of the ascomycete Xylaria multiplex DSM 110363.</title>
        <authorList>
            <person name="Buettner E."/>
            <person name="Kellner H."/>
        </authorList>
    </citation>
    <scope>NUCLEOTIDE SEQUENCE [LARGE SCALE GENOMIC DNA]</scope>
    <source>
        <strain evidence="3 4">DSM 110363</strain>
    </source>
</reference>
<dbReference type="OrthoDB" id="265761at2759"/>
<protein>
    <recommendedName>
        <fullName evidence="5">Capsule polysaccharide biosynthesis protein</fullName>
    </recommendedName>
</protein>
<name>A0A7C8MKD8_9PEZI</name>
<organism evidence="3 4">
    <name type="scientific">Xylaria multiplex</name>
    <dbReference type="NCBI Taxonomy" id="323545"/>
    <lineage>
        <taxon>Eukaryota</taxon>
        <taxon>Fungi</taxon>
        <taxon>Dikarya</taxon>
        <taxon>Ascomycota</taxon>
        <taxon>Pezizomycotina</taxon>
        <taxon>Sordariomycetes</taxon>
        <taxon>Xylariomycetidae</taxon>
        <taxon>Xylariales</taxon>
        <taxon>Xylariaceae</taxon>
        <taxon>Xylaria</taxon>
    </lineage>
</organism>
<dbReference type="FunCoup" id="A0A7C8MKD8">
    <property type="interactions" value="25"/>
</dbReference>
<dbReference type="EMBL" id="WUBL01000200">
    <property type="protein sequence ID" value="KAF2963491.1"/>
    <property type="molecule type" value="Genomic_DNA"/>
</dbReference>
<dbReference type="InParanoid" id="A0A7C8MKD8"/>
<proteinExistence type="inferred from homology"/>
<dbReference type="PANTHER" id="PTHR12475">
    <property type="match status" value="1"/>
</dbReference>
<gene>
    <name evidence="3" type="ORF">GQX73_g10087</name>
</gene>
<comment type="caution">
    <text evidence="3">The sequence shown here is derived from an EMBL/GenBank/DDBJ whole genome shotgun (WGS) entry which is preliminary data.</text>
</comment>
<evidence type="ECO:0000256" key="2">
    <source>
        <dbReference type="SAM" id="MobiDB-lite"/>
    </source>
</evidence>
<feature type="region of interest" description="Disordered" evidence="2">
    <location>
        <begin position="262"/>
        <end position="287"/>
    </location>
</feature>
<evidence type="ECO:0000313" key="4">
    <source>
        <dbReference type="Proteomes" id="UP000481858"/>
    </source>
</evidence>
<dbReference type="InterPro" id="IPR051490">
    <property type="entry name" value="THEM6_lcsJ_thioesterase"/>
</dbReference>
<dbReference type="AlphaFoldDB" id="A0A7C8MKD8"/>
<sequence length="330" mass="36401">MASAAGPLSRITRIAGPALLPAIAYGAYKGNAAGLIEAFFTGPGRTSRIIALVVVIVNWKSLPLAWTYRIFNGMISHLIVRPNHTYPPDKLFQPVKTETHVTLLEVDYNIHKSNSTYFADLDVSRTHLVGHLFAQGCRALNNNASTKLVPDPSDPSRAAKGAFNIILGGVQCSFKKELKPYQRYEMWSRILSWDRKWMYIVTHYVEKGAVKPGSKPEDWEKKIYASAISKYVFKVGRLTVHPAVLIGASGLLPERPGGWVKESGADKLPNGSANGHAEQNAAEPLAWDWKRTEEERRKGLEYAVHLASLDGLLNQFEPGEDGPLGRFGPG</sequence>
<dbReference type="Proteomes" id="UP000481858">
    <property type="component" value="Unassembled WGS sequence"/>
</dbReference>
<evidence type="ECO:0000313" key="3">
    <source>
        <dbReference type="EMBL" id="KAF2963491.1"/>
    </source>
</evidence>
<evidence type="ECO:0008006" key="5">
    <source>
        <dbReference type="Google" id="ProtNLM"/>
    </source>
</evidence>
<dbReference type="PANTHER" id="PTHR12475:SF4">
    <property type="entry name" value="PROTEIN THEM6"/>
    <property type="match status" value="1"/>
</dbReference>
<dbReference type="InterPro" id="IPR029069">
    <property type="entry name" value="HotDog_dom_sf"/>
</dbReference>